<dbReference type="KEGG" id="lez:GLE_2452"/>
<evidence type="ECO:0000313" key="1">
    <source>
        <dbReference type="EMBL" id="ALN57801.1"/>
    </source>
</evidence>
<name>A0A0S2DGY7_LYSEN</name>
<dbReference type="Pfam" id="PF01584">
    <property type="entry name" value="CheW"/>
    <property type="match status" value="1"/>
</dbReference>
<dbReference type="Gene3D" id="2.40.50.180">
    <property type="entry name" value="CheA-289, Domain 4"/>
    <property type="match status" value="1"/>
</dbReference>
<dbReference type="SMART" id="SM00260">
    <property type="entry name" value="CheW"/>
    <property type="match status" value="1"/>
</dbReference>
<sequence>MLFLVFQLDAERYAIDAATVTAVLPQVELRRLPQAHPAVAGVFDYRGEVVPLIDLCRLALARPARAAMSTRIVLADYRDRAGQARRLGLLAERVLDTVRLEPQAFAPSGVDQPQARYLGPVARDPHGLLQWIGVRELLPDDVHDLLFQQAAQA</sequence>
<dbReference type="EMBL" id="CP013140">
    <property type="protein sequence ID" value="ALN57801.1"/>
    <property type="molecule type" value="Genomic_DNA"/>
</dbReference>
<dbReference type="Gene3D" id="2.30.30.40">
    <property type="entry name" value="SH3 Domains"/>
    <property type="match status" value="1"/>
</dbReference>
<protein>
    <submittedName>
        <fullName evidence="1">Purine-binding chemotaxis protein Chew</fullName>
    </submittedName>
</protein>
<dbReference type="PATRIC" id="fig|69.6.peg.2415"/>
<dbReference type="PANTHER" id="PTHR22617">
    <property type="entry name" value="CHEMOTAXIS SENSOR HISTIDINE KINASE-RELATED"/>
    <property type="match status" value="1"/>
</dbReference>
<dbReference type="PROSITE" id="PS50851">
    <property type="entry name" value="CHEW"/>
    <property type="match status" value="1"/>
</dbReference>
<dbReference type="InterPro" id="IPR002545">
    <property type="entry name" value="CheW-lke_dom"/>
</dbReference>
<dbReference type="InterPro" id="IPR036061">
    <property type="entry name" value="CheW-like_dom_sf"/>
</dbReference>
<accession>A0A0S2DGY7</accession>
<proteinExistence type="predicted"/>
<reference evidence="1 2" key="1">
    <citation type="submission" date="2015-11" db="EMBL/GenBank/DDBJ databases">
        <title>Genome sequences of Lysobacter enzymogenes strain C3 and Lysobacter antibioticus ATCC 29479.</title>
        <authorList>
            <person name="Kobayashi D.Y."/>
        </authorList>
    </citation>
    <scope>NUCLEOTIDE SEQUENCE [LARGE SCALE GENOMIC DNA]</scope>
    <source>
        <strain evidence="1 2">C3</strain>
    </source>
</reference>
<dbReference type="GO" id="GO:0006935">
    <property type="term" value="P:chemotaxis"/>
    <property type="evidence" value="ECO:0007669"/>
    <property type="project" value="InterPro"/>
</dbReference>
<gene>
    <name evidence="1" type="primary">cheW</name>
    <name evidence="1" type="ORF">GLE_2452</name>
</gene>
<dbReference type="Proteomes" id="UP000061569">
    <property type="component" value="Chromosome"/>
</dbReference>
<dbReference type="STRING" id="69.GLE_2452"/>
<dbReference type="AlphaFoldDB" id="A0A0S2DGY7"/>
<dbReference type="PANTHER" id="PTHR22617:SF43">
    <property type="entry name" value="PROTEIN PILI"/>
    <property type="match status" value="1"/>
</dbReference>
<dbReference type="InterPro" id="IPR039315">
    <property type="entry name" value="CheW"/>
</dbReference>
<dbReference type="RefSeq" id="WP_057947548.1">
    <property type="nucleotide sequence ID" value="NZ_CP110813.1"/>
</dbReference>
<dbReference type="GO" id="GO:0007165">
    <property type="term" value="P:signal transduction"/>
    <property type="evidence" value="ECO:0007669"/>
    <property type="project" value="InterPro"/>
</dbReference>
<dbReference type="OrthoDB" id="21913at2"/>
<dbReference type="GO" id="GO:0005829">
    <property type="term" value="C:cytosol"/>
    <property type="evidence" value="ECO:0007669"/>
    <property type="project" value="TreeGrafter"/>
</dbReference>
<dbReference type="SUPFAM" id="SSF50341">
    <property type="entry name" value="CheW-like"/>
    <property type="match status" value="1"/>
</dbReference>
<evidence type="ECO:0000313" key="2">
    <source>
        <dbReference type="Proteomes" id="UP000061569"/>
    </source>
</evidence>
<organism evidence="1 2">
    <name type="scientific">Lysobacter enzymogenes</name>
    <dbReference type="NCBI Taxonomy" id="69"/>
    <lineage>
        <taxon>Bacteria</taxon>
        <taxon>Pseudomonadati</taxon>
        <taxon>Pseudomonadota</taxon>
        <taxon>Gammaproteobacteria</taxon>
        <taxon>Lysobacterales</taxon>
        <taxon>Lysobacteraceae</taxon>
        <taxon>Lysobacter</taxon>
    </lineage>
</organism>